<dbReference type="Proteomes" id="UP000018439">
    <property type="component" value="Chromosome"/>
</dbReference>
<dbReference type="SUPFAM" id="SSF88946">
    <property type="entry name" value="Sigma2 domain of RNA polymerase sigma factors"/>
    <property type="match status" value="1"/>
</dbReference>
<keyword evidence="4" id="KW-0804">Transcription</keyword>
<evidence type="ECO:0000259" key="6">
    <source>
        <dbReference type="Pfam" id="PF08281"/>
    </source>
</evidence>
<evidence type="ECO:0000256" key="1">
    <source>
        <dbReference type="ARBA" id="ARBA00010641"/>
    </source>
</evidence>
<protein>
    <submittedName>
        <fullName evidence="7">RNA polymerase, sigma-24 subunit, ECF subfamily</fullName>
    </submittedName>
</protein>
<dbReference type="Gene3D" id="1.10.10.10">
    <property type="entry name" value="Winged helix-like DNA-binding domain superfamily/Winged helix DNA-binding domain"/>
    <property type="match status" value="1"/>
</dbReference>
<dbReference type="EMBL" id="CM001167">
    <property type="protein sequence ID" value="EGJ72325.1"/>
    <property type="molecule type" value="Genomic_DNA"/>
</dbReference>
<dbReference type="InterPro" id="IPR007627">
    <property type="entry name" value="RNA_pol_sigma70_r2"/>
</dbReference>
<feature type="domain" description="RNA polymerase sigma-70 region 2" evidence="5">
    <location>
        <begin position="19"/>
        <end position="78"/>
    </location>
</feature>
<dbReference type="NCBIfam" id="TIGR02937">
    <property type="entry name" value="sigma70-ECF"/>
    <property type="match status" value="1"/>
</dbReference>
<feature type="domain" description="RNA polymerase sigma factor 70 region 4 type 2" evidence="6">
    <location>
        <begin position="114"/>
        <end position="164"/>
    </location>
</feature>
<dbReference type="Gene3D" id="1.10.1740.10">
    <property type="match status" value="1"/>
</dbReference>
<organism evidence="7 8">
    <name type="scientific">Bacteroides coprosuis DSM 18011</name>
    <dbReference type="NCBI Taxonomy" id="679937"/>
    <lineage>
        <taxon>Bacteria</taxon>
        <taxon>Pseudomonadati</taxon>
        <taxon>Bacteroidota</taxon>
        <taxon>Bacteroidia</taxon>
        <taxon>Bacteroidales</taxon>
        <taxon>Bacteroidaceae</taxon>
        <taxon>Bacteroides</taxon>
    </lineage>
</organism>
<dbReference type="SUPFAM" id="SSF88659">
    <property type="entry name" value="Sigma3 and sigma4 domains of RNA polymerase sigma factors"/>
    <property type="match status" value="1"/>
</dbReference>
<name>F3ZTU1_9BACE</name>
<gene>
    <name evidence="7" type="ORF">Bcop_2159</name>
</gene>
<dbReference type="OrthoDB" id="9782991at2"/>
<dbReference type="PANTHER" id="PTHR43133">
    <property type="entry name" value="RNA POLYMERASE ECF-TYPE SIGMA FACTO"/>
    <property type="match status" value="1"/>
</dbReference>
<dbReference type="InterPro" id="IPR014284">
    <property type="entry name" value="RNA_pol_sigma-70_dom"/>
</dbReference>
<dbReference type="Pfam" id="PF08281">
    <property type="entry name" value="Sigma70_r4_2"/>
    <property type="match status" value="1"/>
</dbReference>
<dbReference type="InterPro" id="IPR036388">
    <property type="entry name" value="WH-like_DNA-bd_sf"/>
</dbReference>
<dbReference type="GO" id="GO:0006352">
    <property type="term" value="P:DNA-templated transcription initiation"/>
    <property type="evidence" value="ECO:0007669"/>
    <property type="project" value="InterPro"/>
</dbReference>
<dbReference type="Pfam" id="PF04542">
    <property type="entry name" value="Sigma70_r2"/>
    <property type="match status" value="1"/>
</dbReference>
<dbReference type="STRING" id="679937.Bcop_2159"/>
<keyword evidence="2" id="KW-0805">Transcription regulation</keyword>
<dbReference type="InterPro" id="IPR014327">
    <property type="entry name" value="RNA_pol_sigma70_bacteroid"/>
</dbReference>
<dbReference type="GO" id="GO:0003677">
    <property type="term" value="F:DNA binding"/>
    <property type="evidence" value="ECO:0007669"/>
    <property type="project" value="InterPro"/>
</dbReference>
<comment type="similarity">
    <text evidence="1">Belongs to the sigma-70 factor family. ECF subfamily.</text>
</comment>
<dbReference type="GO" id="GO:0016987">
    <property type="term" value="F:sigma factor activity"/>
    <property type="evidence" value="ECO:0007669"/>
    <property type="project" value="UniProtKB-KW"/>
</dbReference>
<accession>F3ZTU1</accession>
<keyword evidence="8" id="KW-1185">Reference proteome</keyword>
<dbReference type="InterPro" id="IPR013249">
    <property type="entry name" value="RNA_pol_sigma70_r4_t2"/>
</dbReference>
<reference evidence="7 8" key="1">
    <citation type="journal article" date="2011" name="Stand. Genomic Sci.">
        <title>Non-contiguous finished genome sequence of Bacteroides coprosuis type strain (PC139).</title>
        <authorList>
            <person name="Land M."/>
            <person name="Held B."/>
            <person name="Gronow S."/>
            <person name="Abt B."/>
            <person name="Lucas S."/>
            <person name="Del Rio T.G."/>
            <person name="Nolan M."/>
            <person name="Tice H."/>
            <person name="Cheng J.F."/>
            <person name="Pitluck S."/>
            <person name="Liolios K."/>
            <person name="Pagani I."/>
            <person name="Ivanova N."/>
            <person name="Mavromatis K."/>
            <person name="Mikhailova N."/>
            <person name="Pati A."/>
            <person name="Tapia R."/>
            <person name="Han C."/>
            <person name="Goodwin L."/>
            <person name="Chen A."/>
            <person name="Palaniappan K."/>
            <person name="Hauser L."/>
            <person name="Brambilla E.M."/>
            <person name="Rohde M."/>
            <person name="Goker M."/>
            <person name="Detter J.C."/>
            <person name="Woyke T."/>
            <person name="Bristow J."/>
            <person name="Eisen J.A."/>
            <person name="Markowitz V."/>
            <person name="Hugenholtz P."/>
            <person name="Kyrpides N.C."/>
            <person name="Klenk H.P."/>
            <person name="Lapidus A."/>
        </authorList>
    </citation>
    <scope>NUCLEOTIDE SEQUENCE [LARGE SCALE GENOMIC DNA]</scope>
    <source>
        <strain evidence="7 8">DSM 18011</strain>
    </source>
</reference>
<dbReference type="InterPro" id="IPR039425">
    <property type="entry name" value="RNA_pol_sigma-70-like"/>
</dbReference>
<evidence type="ECO:0000313" key="7">
    <source>
        <dbReference type="EMBL" id="EGJ72325.1"/>
    </source>
</evidence>
<evidence type="ECO:0000313" key="8">
    <source>
        <dbReference type="Proteomes" id="UP000018439"/>
    </source>
</evidence>
<dbReference type="InterPro" id="IPR013325">
    <property type="entry name" value="RNA_pol_sigma_r2"/>
</dbReference>
<evidence type="ECO:0000256" key="3">
    <source>
        <dbReference type="ARBA" id="ARBA00023082"/>
    </source>
</evidence>
<dbReference type="AlphaFoldDB" id="F3ZTU1"/>
<proteinExistence type="inferred from homology"/>
<dbReference type="NCBIfam" id="TIGR02985">
    <property type="entry name" value="Sig70_bacteroi1"/>
    <property type="match status" value="1"/>
</dbReference>
<evidence type="ECO:0000256" key="2">
    <source>
        <dbReference type="ARBA" id="ARBA00023015"/>
    </source>
</evidence>
<dbReference type="InterPro" id="IPR013324">
    <property type="entry name" value="RNA_pol_sigma_r3/r4-like"/>
</dbReference>
<keyword evidence="3" id="KW-0731">Sigma factor</keyword>
<evidence type="ECO:0000259" key="5">
    <source>
        <dbReference type="Pfam" id="PF04542"/>
    </source>
</evidence>
<dbReference type="eggNOG" id="COG1595">
    <property type="taxonomic scope" value="Bacteria"/>
</dbReference>
<dbReference type="PANTHER" id="PTHR43133:SF46">
    <property type="entry name" value="RNA POLYMERASE SIGMA-70 FACTOR ECF SUBFAMILY"/>
    <property type="match status" value="1"/>
</dbReference>
<evidence type="ECO:0000256" key="4">
    <source>
        <dbReference type="ARBA" id="ARBA00023163"/>
    </source>
</evidence>
<dbReference type="HOGENOM" id="CLU_047691_4_0_10"/>
<sequence length="185" mass="21637">MEGMTNWRVFEKLFIESYSILIAYSFRFIKDRELAKDIVQDVFLELWKNRQSIDFESPLKSYLFKSVYNRSINYLTSKYAETSVFMGVDNEIEAILHAEESVDKEVSLLELQSEINKYLNTISPRNREIFTLSRLNGLKNKEVADKLCISIKTVEKNLSLIIKDLRAYLADRDLLSLSLLFILIS</sequence>